<feature type="compositionally biased region" description="Acidic residues" evidence="1">
    <location>
        <begin position="254"/>
        <end position="263"/>
    </location>
</feature>
<feature type="region of interest" description="Disordered" evidence="1">
    <location>
        <begin position="239"/>
        <end position="266"/>
    </location>
</feature>
<keyword evidence="2" id="KW-0472">Membrane</keyword>
<feature type="transmembrane region" description="Helical" evidence="2">
    <location>
        <begin position="64"/>
        <end position="89"/>
    </location>
</feature>
<name>A0A8H8NZQ4_9AGAM</name>
<proteinExistence type="predicted"/>
<feature type="transmembrane region" description="Helical" evidence="2">
    <location>
        <begin position="31"/>
        <end position="52"/>
    </location>
</feature>
<dbReference type="AlphaFoldDB" id="A0A8H8NZQ4"/>
<evidence type="ECO:0000259" key="4">
    <source>
        <dbReference type="Pfam" id="PF12621"/>
    </source>
</evidence>
<dbReference type="InterPro" id="IPR022257">
    <property type="entry name" value="PHM7_ext"/>
</dbReference>
<feature type="domain" description="10TM putative phosphate transporter extracellular tail" evidence="4">
    <location>
        <begin position="254"/>
        <end position="315"/>
    </location>
</feature>
<dbReference type="RefSeq" id="XP_043181500.1">
    <property type="nucleotide sequence ID" value="XM_043326068.1"/>
</dbReference>
<sequence>MPQADFGSYSQDVTFVHNCFRLFSNCASHSGLALLAFALYYIAWKFLFLWVYDQPEPQETGGLYFPLIVSNLFVGLYIEQLCLAGLFFLDARKTSSLVWESSWLSCSLSPLESRSCCAIVRSNHEFPAYVHCNKITARQTTPSSKTSQGPAHAVTSDIEDEEMDLFKRDRLQTLIRRKTRTQGSLLQRQQESPARAGSPIRPSIGNPKTLDAFKYSGLGQVQKSNKSKKSDKDRIQIAPAAPAQKSSIAGNSSSEDDSDLDEFAFDHPNTYKDAPWIWIPQYGVVKELHAAKVEASDEGAEMDEKGVVIVKRNPPEEAWSGGLDI</sequence>
<evidence type="ECO:0000313" key="6">
    <source>
        <dbReference type="Proteomes" id="UP000650533"/>
    </source>
</evidence>
<evidence type="ECO:0000259" key="3">
    <source>
        <dbReference type="Pfam" id="PF02714"/>
    </source>
</evidence>
<dbReference type="Pfam" id="PF12621">
    <property type="entry name" value="PHM7_ext"/>
    <property type="match status" value="1"/>
</dbReference>
<feature type="domain" description="CSC1/OSCA1-like 7TM region" evidence="3">
    <location>
        <begin position="32"/>
        <end position="87"/>
    </location>
</feature>
<dbReference type="Pfam" id="PF02714">
    <property type="entry name" value="RSN1_7TM"/>
    <property type="match status" value="1"/>
</dbReference>
<dbReference type="InterPro" id="IPR003864">
    <property type="entry name" value="CSC1/OSCA1-like_7TM"/>
</dbReference>
<feature type="compositionally biased region" description="Polar residues" evidence="1">
    <location>
        <begin position="181"/>
        <end position="192"/>
    </location>
</feature>
<dbReference type="GeneID" id="67028531"/>
<reference evidence="5" key="1">
    <citation type="submission" date="2020-05" db="EMBL/GenBank/DDBJ databases">
        <title>Evolutionary and genomic comparisons of hybrid uninucleate and nonhybrid Rhizoctonia fungi.</title>
        <authorList>
            <person name="Li C."/>
            <person name="Chen X."/>
        </authorList>
    </citation>
    <scope>NUCLEOTIDE SEQUENCE</scope>
    <source>
        <strain evidence="5">AG-1 IA</strain>
    </source>
</reference>
<dbReference type="GO" id="GO:0016020">
    <property type="term" value="C:membrane"/>
    <property type="evidence" value="ECO:0007669"/>
    <property type="project" value="InterPro"/>
</dbReference>
<protein>
    <submittedName>
        <fullName evidence="5">Tranport-associated late exocytosis protein</fullName>
    </submittedName>
</protein>
<dbReference type="KEGG" id="rsx:RhiXN_06252"/>
<gene>
    <name evidence="5" type="ORF">RhiXN_06252</name>
</gene>
<evidence type="ECO:0000256" key="2">
    <source>
        <dbReference type="SAM" id="Phobius"/>
    </source>
</evidence>
<evidence type="ECO:0000313" key="5">
    <source>
        <dbReference type="EMBL" id="QRW21263.1"/>
    </source>
</evidence>
<dbReference type="Proteomes" id="UP000650533">
    <property type="component" value="Chromosome 7"/>
</dbReference>
<dbReference type="EMBL" id="CP059664">
    <property type="protein sequence ID" value="QRW21263.1"/>
    <property type="molecule type" value="Genomic_DNA"/>
</dbReference>
<keyword evidence="2" id="KW-1133">Transmembrane helix</keyword>
<evidence type="ECO:0000256" key="1">
    <source>
        <dbReference type="SAM" id="MobiDB-lite"/>
    </source>
</evidence>
<organism evidence="5 6">
    <name type="scientific">Rhizoctonia solani</name>
    <dbReference type="NCBI Taxonomy" id="456999"/>
    <lineage>
        <taxon>Eukaryota</taxon>
        <taxon>Fungi</taxon>
        <taxon>Dikarya</taxon>
        <taxon>Basidiomycota</taxon>
        <taxon>Agaricomycotina</taxon>
        <taxon>Agaricomycetes</taxon>
        <taxon>Cantharellales</taxon>
        <taxon>Ceratobasidiaceae</taxon>
        <taxon>Rhizoctonia</taxon>
    </lineage>
</organism>
<keyword evidence="2" id="KW-0812">Transmembrane</keyword>
<feature type="region of interest" description="Disordered" evidence="1">
    <location>
        <begin position="177"/>
        <end position="211"/>
    </location>
</feature>
<accession>A0A8H8NZQ4</accession>